<evidence type="ECO:0000313" key="9">
    <source>
        <dbReference type="EMBL" id="VVN72119.1"/>
    </source>
</evidence>
<protein>
    <submittedName>
        <fullName evidence="9">Inner membrane protein YgaZ</fullName>
    </submittedName>
</protein>
<feature type="transmembrane region" description="Helical" evidence="8">
    <location>
        <begin position="164"/>
        <end position="180"/>
    </location>
</feature>
<dbReference type="InterPro" id="IPR011606">
    <property type="entry name" value="Brnchd-chn_aa_trnsp_permease"/>
</dbReference>
<organism evidence="9 10">
    <name type="scientific">Pseudomonas fluorescens</name>
    <dbReference type="NCBI Taxonomy" id="294"/>
    <lineage>
        <taxon>Bacteria</taxon>
        <taxon>Pseudomonadati</taxon>
        <taxon>Pseudomonadota</taxon>
        <taxon>Gammaproteobacteria</taxon>
        <taxon>Pseudomonadales</taxon>
        <taxon>Pseudomonadaceae</taxon>
        <taxon>Pseudomonas</taxon>
    </lineage>
</organism>
<comment type="subcellular location">
    <subcellularLocation>
        <location evidence="1">Cell membrane</location>
        <topology evidence="1">Multi-pass membrane protein</topology>
    </subcellularLocation>
</comment>
<evidence type="ECO:0000256" key="5">
    <source>
        <dbReference type="ARBA" id="ARBA00022692"/>
    </source>
</evidence>
<feature type="transmembrane region" description="Helical" evidence="8">
    <location>
        <begin position="209"/>
        <end position="225"/>
    </location>
</feature>
<evidence type="ECO:0000313" key="10">
    <source>
        <dbReference type="Proteomes" id="UP000326018"/>
    </source>
</evidence>
<keyword evidence="3" id="KW-0813">Transport</keyword>
<dbReference type="EMBL" id="CABVIB010000002">
    <property type="protein sequence ID" value="VVN72119.1"/>
    <property type="molecule type" value="Genomic_DNA"/>
</dbReference>
<evidence type="ECO:0000256" key="1">
    <source>
        <dbReference type="ARBA" id="ARBA00004651"/>
    </source>
</evidence>
<dbReference type="PANTHER" id="PTHR34979:SF1">
    <property type="entry name" value="INNER MEMBRANE PROTEIN YGAZ"/>
    <property type="match status" value="1"/>
</dbReference>
<proteinExistence type="inferred from homology"/>
<dbReference type="Pfam" id="PF03591">
    <property type="entry name" value="AzlC"/>
    <property type="match status" value="1"/>
</dbReference>
<keyword evidence="4" id="KW-1003">Cell membrane</keyword>
<keyword evidence="5 8" id="KW-0812">Transmembrane</keyword>
<feature type="transmembrane region" description="Helical" evidence="8">
    <location>
        <begin position="134"/>
        <end position="158"/>
    </location>
</feature>
<keyword evidence="6 8" id="KW-1133">Transmembrane helix</keyword>
<evidence type="ECO:0000256" key="4">
    <source>
        <dbReference type="ARBA" id="ARBA00022475"/>
    </source>
</evidence>
<feature type="transmembrane region" description="Helical" evidence="8">
    <location>
        <begin position="72"/>
        <end position="93"/>
    </location>
</feature>
<dbReference type="OrthoDB" id="3177005at2"/>
<dbReference type="RefSeq" id="WP_150700792.1">
    <property type="nucleotide sequence ID" value="NZ_CABVIB010000002.1"/>
</dbReference>
<sequence length="246" mass="26485">MQYRTGMDAFMHGVRTLLPLTPGVIPFGLVTGVMAIEMGMSPGMTMGMTLLFYSGSAQMVALQLLHNGVLPVAIVVTALIINLRFIMYSASLAPHLHHLRRRWTWPMSYLLSDQSFALYSLRFSSAGPDRFGHFFYAGTAVAMWLAWQLSVLAGVFLGASIPESWSLSFAIPLSFLALLVPNLRSAASLGAAAVGGMIAVLAVNMPYNLGLVLASIGGVFAGVLIENMRKSPLNTVSSDDAERETQ</sequence>
<comment type="similarity">
    <text evidence="2">Belongs to the AzlC family.</text>
</comment>
<name>A0A5E7A206_PSEFL</name>
<evidence type="ECO:0000256" key="3">
    <source>
        <dbReference type="ARBA" id="ARBA00022448"/>
    </source>
</evidence>
<evidence type="ECO:0000256" key="2">
    <source>
        <dbReference type="ARBA" id="ARBA00010735"/>
    </source>
</evidence>
<evidence type="ECO:0000256" key="7">
    <source>
        <dbReference type="ARBA" id="ARBA00023136"/>
    </source>
</evidence>
<dbReference type="GO" id="GO:1903785">
    <property type="term" value="P:L-valine transmembrane transport"/>
    <property type="evidence" value="ECO:0007669"/>
    <property type="project" value="TreeGrafter"/>
</dbReference>
<dbReference type="Proteomes" id="UP000326018">
    <property type="component" value="Unassembled WGS sequence"/>
</dbReference>
<dbReference type="AlphaFoldDB" id="A0A5E7A206"/>
<reference evidence="9 10" key="1">
    <citation type="submission" date="2019-09" db="EMBL/GenBank/DDBJ databases">
        <authorList>
            <person name="Chandra G."/>
            <person name="Truman W A."/>
        </authorList>
    </citation>
    <scope>NUCLEOTIDE SEQUENCE [LARGE SCALE GENOMIC DNA]</scope>
    <source>
        <strain evidence="9">PS712</strain>
    </source>
</reference>
<keyword evidence="7 8" id="KW-0472">Membrane</keyword>
<gene>
    <name evidence="9" type="primary">ygaZ</name>
    <name evidence="9" type="ORF">PS712_00483</name>
</gene>
<dbReference type="PANTHER" id="PTHR34979">
    <property type="entry name" value="INNER MEMBRANE PROTEIN YGAZ"/>
    <property type="match status" value="1"/>
</dbReference>
<evidence type="ECO:0000256" key="8">
    <source>
        <dbReference type="SAM" id="Phobius"/>
    </source>
</evidence>
<feature type="transmembrane region" description="Helical" evidence="8">
    <location>
        <begin position="17"/>
        <end position="36"/>
    </location>
</feature>
<dbReference type="GO" id="GO:0005886">
    <property type="term" value="C:plasma membrane"/>
    <property type="evidence" value="ECO:0007669"/>
    <property type="project" value="UniProtKB-SubCell"/>
</dbReference>
<accession>A0A5E7A206</accession>
<evidence type="ECO:0000256" key="6">
    <source>
        <dbReference type="ARBA" id="ARBA00022989"/>
    </source>
</evidence>